<organism evidence="1 2">
    <name type="scientific">Glycine soja</name>
    <name type="common">Wild soybean</name>
    <dbReference type="NCBI Taxonomy" id="3848"/>
    <lineage>
        <taxon>Eukaryota</taxon>
        <taxon>Viridiplantae</taxon>
        <taxon>Streptophyta</taxon>
        <taxon>Embryophyta</taxon>
        <taxon>Tracheophyta</taxon>
        <taxon>Spermatophyta</taxon>
        <taxon>Magnoliopsida</taxon>
        <taxon>eudicotyledons</taxon>
        <taxon>Gunneridae</taxon>
        <taxon>Pentapetalae</taxon>
        <taxon>rosids</taxon>
        <taxon>fabids</taxon>
        <taxon>Fabales</taxon>
        <taxon>Fabaceae</taxon>
        <taxon>Papilionoideae</taxon>
        <taxon>50 kb inversion clade</taxon>
        <taxon>NPAAA clade</taxon>
        <taxon>indigoferoid/millettioid clade</taxon>
        <taxon>Phaseoleae</taxon>
        <taxon>Glycine</taxon>
        <taxon>Glycine subgen. Soja</taxon>
    </lineage>
</organism>
<reference evidence="1 2" key="1">
    <citation type="submission" date="2018-09" db="EMBL/GenBank/DDBJ databases">
        <title>A high-quality reference genome of wild soybean provides a powerful tool to mine soybean genomes.</title>
        <authorList>
            <person name="Xie M."/>
            <person name="Chung C.Y.L."/>
            <person name="Li M.-W."/>
            <person name="Wong F.-L."/>
            <person name="Chan T.-F."/>
            <person name="Lam H.-M."/>
        </authorList>
    </citation>
    <scope>NUCLEOTIDE SEQUENCE [LARGE SCALE GENOMIC DNA]</scope>
    <source>
        <strain evidence="2">cv. W05</strain>
        <tissue evidence="1">Hypocotyl of etiolated seedlings</tissue>
    </source>
</reference>
<keyword evidence="2" id="KW-1185">Reference proteome</keyword>
<evidence type="ECO:0000313" key="1">
    <source>
        <dbReference type="EMBL" id="RZB50496.1"/>
    </source>
</evidence>
<evidence type="ECO:0000313" key="2">
    <source>
        <dbReference type="Proteomes" id="UP000289340"/>
    </source>
</evidence>
<protein>
    <submittedName>
        <fullName evidence="1">Uncharacterized protein</fullName>
    </submittedName>
</protein>
<proteinExistence type="predicted"/>
<dbReference type="Proteomes" id="UP000289340">
    <property type="component" value="Chromosome 18"/>
</dbReference>
<name>A0A445FNP0_GLYSO</name>
<sequence length="78" mass="8911">MMHINDGEELQTISSTISIKMESSTIAVQTALTCLLAQGSKWWRLHKKKREGIRYNGLMKKKVKLVKEGLMMFIATLD</sequence>
<accession>A0A445FNP0</accession>
<gene>
    <name evidence="1" type="ORF">D0Y65_047414</name>
</gene>
<dbReference type="AlphaFoldDB" id="A0A445FNP0"/>
<dbReference type="EMBL" id="QZWG01000018">
    <property type="protein sequence ID" value="RZB50496.1"/>
    <property type="molecule type" value="Genomic_DNA"/>
</dbReference>
<comment type="caution">
    <text evidence="1">The sequence shown here is derived from an EMBL/GenBank/DDBJ whole genome shotgun (WGS) entry which is preliminary data.</text>
</comment>